<feature type="signal peptide" evidence="9">
    <location>
        <begin position="1"/>
        <end position="24"/>
    </location>
</feature>
<accession>A0A2Z3HST6</accession>
<sequence length="680" mass="73304">MTLRGLPSPFAVALVLAAPAAGMAAEPARVTSYPRAYFDSFAPSTAFDMVARVPGFAVDKGESRRGFGDTGGNVLINGSRPGSKAGGPREALSRIPASAVVRIDLITNPTTSEASGRSVIVDLIVKETGLSGSWGVSASLNHRGDVRPYMEASVSGPILGWRGSGRAQFRAFRDNTEGVRLRSAPDGALRLHEDETRLSQGGELTLAGDIRREALGGEVVINGRVEGQEARTRFDFPGYLGRPPSGSPDQFRALAYDEDVLDAELGGEWSGRLPNAWSLKILSLGSWRHEETASGSRTETPPGALASEIVAGADRTFVEWVARATVTPVGGRLRPEAGGEVAYNRLDSALSLANRAGSGTLAPILLPAADVVVEERRAEAFYTLAYDLNPKLTLDAKAAAEWSEIAVSGDAENRQQLVFFKPALSLSWRPSPGVSVDAGLKRTVGQLDFDAFAASAEVGDDRTQGGNAELRPQLETRASLDIDLRGRDGLVLNAGLFHEWRGDVLEPVILPGGGFGSGNAGRARVWGAEFGASVSLSSLASGLRLDARGSWRDAAFSDPLTGQSRRVTDLDPWDYDVELRQDLPAYRLSWSLQVEGRGENFDYFVPEVSAFSVDPELRMSIESSHFRNLKLRMTVFHPMGRGFTSERTVYAPTRAGSVSAREYRRWEEGRQFWFTAKGVF</sequence>
<dbReference type="GO" id="GO:0009279">
    <property type="term" value="C:cell outer membrane"/>
    <property type="evidence" value="ECO:0007669"/>
    <property type="project" value="UniProtKB-SubCell"/>
</dbReference>
<evidence type="ECO:0000256" key="2">
    <source>
        <dbReference type="ARBA" id="ARBA00022448"/>
    </source>
</evidence>
<dbReference type="Pfam" id="PF00593">
    <property type="entry name" value="TonB_dep_Rec_b-barrel"/>
    <property type="match status" value="1"/>
</dbReference>
<protein>
    <recommendedName>
        <fullName evidence="10">TonB-dependent receptor-like beta-barrel domain-containing protein</fullName>
    </recommendedName>
</protein>
<comment type="subcellular location">
    <subcellularLocation>
        <location evidence="1">Cell outer membrane</location>
        <topology evidence="1">Multi-pass membrane protein</topology>
    </subcellularLocation>
</comment>
<feature type="domain" description="TonB-dependent receptor-like beta-barrel" evidence="10">
    <location>
        <begin position="223"/>
        <end position="575"/>
    </location>
</feature>
<dbReference type="KEGG" id="phb:HYN04_00620"/>
<evidence type="ECO:0000313" key="12">
    <source>
        <dbReference type="Proteomes" id="UP000247763"/>
    </source>
</evidence>
<dbReference type="OrthoDB" id="7622322at2"/>
<dbReference type="Gene3D" id="2.40.170.20">
    <property type="entry name" value="TonB-dependent receptor, beta-barrel domain"/>
    <property type="match status" value="1"/>
</dbReference>
<dbReference type="InterPro" id="IPR000531">
    <property type="entry name" value="Beta-barrel_TonB"/>
</dbReference>
<evidence type="ECO:0000256" key="8">
    <source>
        <dbReference type="SAM" id="MobiDB-lite"/>
    </source>
</evidence>
<dbReference type="AlphaFoldDB" id="A0A2Z3HST6"/>
<evidence type="ECO:0000256" key="6">
    <source>
        <dbReference type="ARBA" id="ARBA00023136"/>
    </source>
</evidence>
<evidence type="ECO:0000256" key="1">
    <source>
        <dbReference type="ARBA" id="ARBA00004571"/>
    </source>
</evidence>
<dbReference type="Proteomes" id="UP000247763">
    <property type="component" value="Chromosome"/>
</dbReference>
<dbReference type="GO" id="GO:0015344">
    <property type="term" value="F:siderophore uptake transmembrane transporter activity"/>
    <property type="evidence" value="ECO:0007669"/>
    <property type="project" value="TreeGrafter"/>
</dbReference>
<feature type="region of interest" description="Disordered" evidence="8">
    <location>
        <begin position="69"/>
        <end position="91"/>
    </location>
</feature>
<dbReference type="GO" id="GO:0044718">
    <property type="term" value="P:siderophore transmembrane transport"/>
    <property type="evidence" value="ECO:0007669"/>
    <property type="project" value="TreeGrafter"/>
</dbReference>
<dbReference type="PANTHER" id="PTHR30069">
    <property type="entry name" value="TONB-DEPENDENT OUTER MEMBRANE RECEPTOR"/>
    <property type="match status" value="1"/>
</dbReference>
<dbReference type="InterPro" id="IPR036942">
    <property type="entry name" value="Beta-barrel_TonB_sf"/>
</dbReference>
<dbReference type="EMBL" id="CP029479">
    <property type="protein sequence ID" value="AWM76390.1"/>
    <property type="molecule type" value="Genomic_DNA"/>
</dbReference>
<keyword evidence="3" id="KW-1134">Transmembrane beta strand</keyword>
<keyword evidence="5" id="KW-0798">TonB box</keyword>
<evidence type="ECO:0000259" key="10">
    <source>
        <dbReference type="Pfam" id="PF00593"/>
    </source>
</evidence>
<dbReference type="SUPFAM" id="SSF56935">
    <property type="entry name" value="Porins"/>
    <property type="match status" value="1"/>
</dbReference>
<keyword evidence="12" id="KW-1185">Reference proteome</keyword>
<organism evidence="11 12">
    <name type="scientific">Phenylobacterium parvum</name>
    <dbReference type="NCBI Taxonomy" id="2201350"/>
    <lineage>
        <taxon>Bacteria</taxon>
        <taxon>Pseudomonadati</taxon>
        <taxon>Pseudomonadota</taxon>
        <taxon>Alphaproteobacteria</taxon>
        <taxon>Caulobacterales</taxon>
        <taxon>Caulobacteraceae</taxon>
        <taxon>Phenylobacterium</taxon>
    </lineage>
</organism>
<keyword evidence="7" id="KW-0998">Cell outer membrane</keyword>
<keyword evidence="2" id="KW-0813">Transport</keyword>
<evidence type="ECO:0000256" key="7">
    <source>
        <dbReference type="ARBA" id="ARBA00023237"/>
    </source>
</evidence>
<evidence type="ECO:0000256" key="3">
    <source>
        <dbReference type="ARBA" id="ARBA00022452"/>
    </source>
</evidence>
<keyword evidence="9" id="KW-0732">Signal</keyword>
<evidence type="ECO:0000256" key="5">
    <source>
        <dbReference type="ARBA" id="ARBA00023077"/>
    </source>
</evidence>
<feature type="chain" id="PRO_5016247652" description="TonB-dependent receptor-like beta-barrel domain-containing protein" evidence="9">
    <location>
        <begin position="25"/>
        <end position="680"/>
    </location>
</feature>
<evidence type="ECO:0000313" key="11">
    <source>
        <dbReference type="EMBL" id="AWM76390.1"/>
    </source>
</evidence>
<evidence type="ECO:0000256" key="4">
    <source>
        <dbReference type="ARBA" id="ARBA00022692"/>
    </source>
</evidence>
<keyword evidence="4" id="KW-0812">Transmembrane</keyword>
<keyword evidence="6" id="KW-0472">Membrane</keyword>
<evidence type="ECO:0000256" key="9">
    <source>
        <dbReference type="SAM" id="SignalP"/>
    </source>
</evidence>
<dbReference type="PANTHER" id="PTHR30069:SF28">
    <property type="entry name" value="TONB-DEPENDENT RECEPTOR YNCD-RELATED"/>
    <property type="match status" value="1"/>
</dbReference>
<dbReference type="RefSeq" id="WP_110448959.1">
    <property type="nucleotide sequence ID" value="NZ_CP029479.1"/>
</dbReference>
<dbReference type="InterPro" id="IPR039426">
    <property type="entry name" value="TonB-dep_rcpt-like"/>
</dbReference>
<gene>
    <name evidence="11" type="ORF">HYN04_00620</name>
</gene>
<name>A0A2Z3HST6_9CAUL</name>
<reference evidence="12" key="1">
    <citation type="submission" date="2018-05" db="EMBL/GenBank/DDBJ databases">
        <title>Genome sequencing of Phenylobacterium sp. HYN0004.</title>
        <authorList>
            <person name="Yi H."/>
            <person name="Baek C."/>
        </authorList>
    </citation>
    <scope>NUCLEOTIDE SEQUENCE [LARGE SCALE GENOMIC DNA]</scope>
    <source>
        <strain evidence="12">HYN0004</strain>
    </source>
</reference>
<proteinExistence type="predicted"/>